<evidence type="ECO:0008006" key="4">
    <source>
        <dbReference type="Google" id="ProtNLM"/>
    </source>
</evidence>
<keyword evidence="3" id="KW-1185">Reference proteome</keyword>
<sequence length="143" mass="15723">MKRIYVIFMLLLCSLLILGLSVSAQETDKPKVISFHGESENWLGAFTAEFTGERITEIGYIKYKGEDVNSVGLVEVTYETNSGGLSSISYLAGLDSIDSPIGEKGTSTTKGAVGNNNQYSKTKFIKVTVEWGEKTESFNLYKK</sequence>
<organism evidence="2 3">
    <name type="scientific">Solibacillus palustris</name>
    <dbReference type="NCBI Taxonomy" id="2908203"/>
    <lineage>
        <taxon>Bacteria</taxon>
        <taxon>Bacillati</taxon>
        <taxon>Bacillota</taxon>
        <taxon>Bacilli</taxon>
        <taxon>Bacillales</taxon>
        <taxon>Caryophanaceae</taxon>
        <taxon>Solibacillus</taxon>
    </lineage>
</organism>
<feature type="chain" id="PRO_5046387797" description="DUF3224 domain-containing protein" evidence="1">
    <location>
        <begin position="25"/>
        <end position="143"/>
    </location>
</feature>
<dbReference type="EMBL" id="JAKZFC010000018">
    <property type="protein sequence ID" value="MCH7324053.1"/>
    <property type="molecule type" value="Genomic_DNA"/>
</dbReference>
<accession>A0ABS9UJB1</accession>
<reference evidence="2 3" key="1">
    <citation type="submission" date="2022-03" db="EMBL/GenBank/DDBJ databases">
        <authorList>
            <person name="Jo J.-H."/>
            <person name="Im W.-T."/>
        </authorList>
    </citation>
    <scope>NUCLEOTIDE SEQUENCE [LARGE SCALE GENOMIC DNA]</scope>
    <source>
        <strain evidence="2 3">MA9</strain>
    </source>
</reference>
<evidence type="ECO:0000256" key="1">
    <source>
        <dbReference type="SAM" id="SignalP"/>
    </source>
</evidence>
<dbReference type="RefSeq" id="WP_241371210.1">
    <property type="nucleotide sequence ID" value="NZ_JAKZFC010000018.1"/>
</dbReference>
<evidence type="ECO:0000313" key="3">
    <source>
        <dbReference type="Proteomes" id="UP001316087"/>
    </source>
</evidence>
<name>A0ABS9UJB1_9BACL</name>
<comment type="caution">
    <text evidence="2">The sequence shown here is derived from an EMBL/GenBank/DDBJ whole genome shotgun (WGS) entry which is preliminary data.</text>
</comment>
<dbReference type="Proteomes" id="UP001316087">
    <property type="component" value="Unassembled WGS sequence"/>
</dbReference>
<feature type="signal peptide" evidence="1">
    <location>
        <begin position="1"/>
        <end position="24"/>
    </location>
</feature>
<evidence type="ECO:0000313" key="2">
    <source>
        <dbReference type="EMBL" id="MCH7324053.1"/>
    </source>
</evidence>
<protein>
    <recommendedName>
        <fullName evidence="4">DUF3224 domain-containing protein</fullName>
    </recommendedName>
</protein>
<proteinExistence type="predicted"/>
<keyword evidence="1" id="KW-0732">Signal</keyword>
<gene>
    <name evidence="2" type="ORF">LZ480_19520</name>
</gene>